<evidence type="ECO:0000256" key="1">
    <source>
        <dbReference type="SAM" id="MobiDB-lite"/>
    </source>
</evidence>
<dbReference type="EMBL" id="PRCW01000083">
    <property type="protein sequence ID" value="PYD47299.1"/>
    <property type="molecule type" value="Genomic_DNA"/>
</dbReference>
<accession>A0ABX5P2S1</accession>
<evidence type="ECO:0000313" key="4">
    <source>
        <dbReference type="Proteomes" id="UP000248116"/>
    </source>
</evidence>
<comment type="caution">
    <text evidence="3">The sequence shown here is derived from an EMBL/GenBank/DDBJ whole genome shotgun (WGS) entry which is preliminary data.</text>
</comment>
<gene>
    <name evidence="3" type="ORF">C3920_10645</name>
</gene>
<dbReference type="InterPro" id="IPR036844">
    <property type="entry name" value="Hint_dom_sf"/>
</dbReference>
<name>A0ABX5P2S1_9PROT</name>
<proteinExistence type="predicted"/>
<dbReference type="InterPro" id="IPR028992">
    <property type="entry name" value="Hedgehog/Intein_dom"/>
</dbReference>
<dbReference type="Proteomes" id="UP000248116">
    <property type="component" value="Unassembled WGS sequence"/>
</dbReference>
<protein>
    <recommendedName>
        <fullName evidence="2">Hedgehog/Intein (Hint) domain-containing protein</fullName>
    </recommendedName>
</protein>
<keyword evidence="4" id="KW-1185">Reference proteome</keyword>
<organism evidence="3 4">
    <name type="scientific">Novacetimonas pomaceti</name>
    <dbReference type="NCBI Taxonomy" id="2021998"/>
    <lineage>
        <taxon>Bacteria</taxon>
        <taxon>Pseudomonadati</taxon>
        <taxon>Pseudomonadota</taxon>
        <taxon>Alphaproteobacteria</taxon>
        <taxon>Acetobacterales</taxon>
        <taxon>Acetobacteraceae</taxon>
        <taxon>Novacetimonas</taxon>
    </lineage>
</organism>
<dbReference type="SUPFAM" id="SSF51294">
    <property type="entry name" value="Hedgehog/intein (Hint) domain"/>
    <property type="match status" value="1"/>
</dbReference>
<feature type="compositionally biased region" description="Gly residues" evidence="1">
    <location>
        <begin position="62"/>
        <end position="71"/>
    </location>
</feature>
<dbReference type="Pfam" id="PF13403">
    <property type="entry name" value="Hint_2"/>
    <property type="match status" value="1"/>
</dbReference>
<feature type="domain" description="Hedgehog/Intein (Hint)" evidence="2">
    <location>
        <begin position="90"/>
        <end position="222"/>
    </location>
</feature>
<evidence type="ECO:0000313" key="3">
    <source>
        <dbReference type="EMBL" id="PYD47299.1"/>
    </source>
</evidence>
<reference evidence="3 4" key="1">
    <citation type="submission" date="2018-02" db="EMBL/GenBank/DDBJ databases">
        <authorList>
            <person name="Skraban J."/>
            <person name="Trcek J."/>
        </authorList>
    </citation>
    <scope>NUCLEOTIDE SEQUENCE [LARGE SCALE GENOMIC DNA]</scope>
    <source>
        <strain evidence="3 4">AV446</strain>
    </source>
</reference>
<sequence>MRVGRASGQPARIPGADLGKFMTVTGPEMENTPPRGGRDVPRHRSGRPDAAAARGDRNDGASPGGAASGGAAGRVAHAVFPAPIIRRATGFMPGTMLRTPGGDMPVETLAPGDFVLTAQGRMRRICWIGPIPSHGAAVARDGAYLVHIAAHACAPGQPARDMLVLPDLPIGQSGHDEVLVPAKLLTNGATLATLPTTLSGGFIECWGIVLDRPSVLLANALPVGVGVARAEVGGLPPIVTHAPVVSVRRAHLATRAQTLGWRVSTCMDLHAMVDGYRVEATRHRDGVARFAFPARARHVRLVSRTFVPADWCASADRRALGIAVRRIALGETRQTMRLLDLDDPCLAPFFWPDEGTEKGTWRWSRGILTLPRGLWGDDRAEASVTLLVEYDATASQCWVIPPAPARIFMPDHHGVSPRPCRQDRAPAPGAPGPAA</sequence>
<feature type="region of interest" description="Disordered" evidence="1">
    <location>
        <begin position="414"/>
        <end position="435"/>
    </location>
</feature>
<evidence type="ECO:0000259" key="2">
    <source>
        <dbReference type="Pfam" id="PF13403"/>
    </source>
</evidence>
<feature type="compositionally biased region" description="Basic and acidic residues" evidence="1">
    <location>
        <begin position="414"/>
        <end position="424"/>
    </location>
</feature>
<feature type="region of interest" description="Disordered" evidence="1">
    <location>
        <begin position="1"/>
        <end position="71"/>
    </location>
</feature>